<feature type="transmembrane region" description="Helical" evidence="4">
    <location>
        <begin position="139"/>
        <end position="161"/>
    </location>
</feature>
<dbReference type="Gene3D" id="3.30.70.20">
    <property type="match status" value="1"/>
</dbReference>
<dbReference type="PANTHER" id="PTHR30224:SF4">
    <property type="entry name" value="ELECTRON TRANSPORT PROTEIN YCCM-RELATED"/>
    <property type="match status" value="1"/>
</dbReference>
<evidence type="ECO:0000256" key="3">
    <source>
        <dbReference type="ARBA" id="ARBA00023136"/>
    </source>
</evidence>
<keyword evidence="4" id="KW-0812">Transmembrane</keyword>
<accession>A0A5J4KWX2</accession>
<dbReference type="AlphaFoldDB" id="A0A5J4KWX2"/>
<evidence type="ECO:0000256" key="2">
    <source>
        <dbReference type="ARBA" id="ARBA00022475"/>
    </source>
</evidence>
<keyword evidence="4" id="KW-1133">Transmembrane helix</keyword>
<evidence type="ECO:0000313" key="6">
    <source>
        <dbReference type="EMBL" id="GER92465.1"/>
    </source>
</evidence>
<feature type="transmembrane region" description="Helical" evidence="4">
    <location>
        <begin position="181"/>
        <end position="199"/>
    </location>
</feature>
<dbReference type="EMBL" id="BLAB01000001">
    <property type="protein sequence ID" value="GER92465.1"/>
    <property type="molecule type" value="Genomic_DNA"/>
</dbReference>
<feature type="transmembrane region" description="Helical" evidence="4">
    <location>
        <begin position="12"/>
        <end position="29"/>
    </location>
</feature>
<feature type="transmembrane region" description="Helical" evidence="4">
    <location>
        <begin position="76"/>
        <end position="94"/>
    </location>
</feature>
<protein>
    <submittedName>
        <fullName evidence="6">4Fe-4S binding protein</fullName>
    </submittedName>
</protein>
<dbReference type="Pfam" id="PF13237">
    <property type="entry name" value="Fer4_10"/>
    <property type="match status" value="1"/>
</dbReference>
<dbReference type="PANTHER" id="PTHR30224">
    <property type="entry name" value="ELECTRON TRANSPORT PROTEIN"/>
    <property type="match status" value="1"/>
</dbReference>
<evidence type="ECO:0000259" key="5">
    <source>
        <dbReference type="PROSITE" id="PS51379"/>
    </source>
</evidence>
<feature type="domain" description="4Fe-4S ferredoxin-type" evidence="5">
    <location>
        <begin position="223"/>
        <end position="251"/>
    </location>
</feature>
<organism evidence="6">
    <name type="scientific">hot springs metagenome</name>
    <dbReference type="NCBI Taxonomy" id="433727"/>
    <lineage>
        <taxon>unclassified sequences</taxon>
        <taxon>metagenomes</taxon>
        <taxon>ecological metagenomes</taxon>
    </lineage>
</organism>
<comment type="subcellular location">
    <subcellularLocation>
        <location evidence="1">Cell membrane</location>
    </subcellularLocation>
</comment>
<proteinExistence type="predicted"/>
<dbReference type="PROSITE" id="PS51379">
    <property type="entry name" value="4FE4S_FER_2"/>
    <property type="match status" value="2"/>
</dbReference>
<dbReference type="GO" id="GO:0005886">
    <property type="term" value="C:plasma membrane"/>
    <property type="evidence" value="ECO:0007669"/>
    <property type="project" value="UniProtKB-SubCell"/>
</dbReference>
<feature type="transmembrane region" description="Helical" evidence="4">
    <location>
        <begin position="289"/>
        <end position="308"/>
    </location>
</feature>
<sequence>MVKINRSYIRKIRYTIQWAIFLVVIYSGYKFYLFTQALENGLIPSVTRPPSVEGFMPIGALMALKQWITEGIFDPIHPAALVIFISALLLVIILKKSFCGWICPVGTLSEVIWKVGKKIFRKNFVIPKYIDYPLRSLKYALMAFFLYVIVIKMSPSEIGIFLNTPYWKVSDIKLLKFFTEMSLTTKITLSILFVLSLLYKNFWCRYLCPYGGLLGLLSILSPIKIRRNKDKCIKCGLCAKNCPSLLSVDKKETIHSPECTGCLICVSHCPAKDALNPAILNKKALRPEVFIFTVIAVFFGIVLIAKLTGKWHSHVSPDELRAIMPFIHTLTHP</sequence>
<evidence type="ECO:0000256" key="1">
    <source>
        <dbReference type="ARBA" id="ARBA00004236"/>
    </source>
</evidence>
<dbReference type="InterPro" id="IPR052378">
    <property type="entry name" value="NosR_regulator"/>
</dbReference>
<comment type="caution">
    <text evidence="6">The sequence shown here is derived from an EMBL/GenBank/DDBJ whole genome shotgun (WGS) entry which is preliminary data.</text>
</comment>
<gene>
    <name evidence="6" type="ORF">A45J_0181</name>
</gene>
<name>A0A5J4KWX2_9ZZZZ</name>
<keyword evidence="3 4" id="KW-0472">Membrane</keyword>
<dbReference type="PROSITE" id="PS00198">
    <property type="entry name" value="4FE4S_FER_1"/>
    <property type="match status" value="1"/>
</dbReference>
<dbReference type="InterPro" id="IPR017896">
    <property type="entry name" value="4Fe4S_Fe-S-bd"/>
</dbReference>
<reference evidence="6" key="1">
    <citation type="submission" date="2019-10" db="EMBL/GenBank/DDBJ databases">
        <title>Metagenomic sequencing of thiosulfate-disproportionating enrichment culture.</title>
        <authorList>
            <person name="Umezawa K."/>
            <person name="Kojima H."/>
            <person name="Fukui M."/>
        </authorList>
    </citation>
    <scope>NUCLEOTIDE SEQUENCE</scope>
    <source>
        <strain evidence="6">45J</strain>
    </source>
</reference>
<feature type="domain" description="4Fe-4S ferredoxin-type" evidence="5">
    <location>
        <begin position="253"/>
        <end position="280"/>
    </location>
</feature>
<dbReference type="Pfam" id="PF12801">
    <property type="entry name" value="Fer4_5"/>
    <property type="match status" value="1"/>
</dbReference>
<keyword evidence="2" id="KW-1003">Cell membrane</keyword>
<dbReference type="InterPro" id="IPR017900">
    <property type="entry name" value="4Fe4S_Fe_S_CS"/>
</dbReference>
<evidence type="ECO:0000256" key="4">
    <source>
        <dbReference type="SAM" id="Phobius"/>
    </source>
</evidence>
<dbReference type="SUPFAM" id="SSF54862">
    <property type="entry name" value="4Fe-4S ferredoxins"/>
    <property type="match status" value="1"/>
</dbReference>